<dbReference type="Proteomes" id="UP000831460">
    <property type="component" value="Chromosome"/>
</dbReference>
<proteinExistence type="predicted"/>
<evidence type="ECO:0000313" key="1">
    <source>
        <dbReference type="EMBL" id="UOE41891.1"/>
    </source>
</evidence>
<dbReference type="RefSeq" id="WP_243550801.1">
    <property type="nucleotide sequence ID" value="NZ_CP094532.1"/>
</dbReference>
<name>A0ABY4BW20_9FLAO</name>
<evidence type="ECO:0000313" key="2">
    <source>
        <dbReference type="Proteomes" id="UP000831460"/>
    </source>
</evidence>
<organism evidence="1 2">
    <name type="scientific">Chryseobacterium suipulveris</name>
    <dbReference type="NCBI Taxonomy" id="2929800"/>
    <lineage>
        <taxon>Bacteria</taxon>
        <taxon>Pseudomonadati</taxon>
        <taxon>Bacteroidota</taxon>
        <taxon>Flavobacteriia</taxon>
        <taxon>Flavobacteriales</taxon>
        <taxon>Weeksellaceae</taxon>
        <taxon>Chryseobacterium group</taxon>
        <taxon>Chryseobacterium</taxon>
    </lineage>
</organism>
<accession>A0ABY4BW20</accession>
<protein>
    <recommendedName>
        <fullName evidence="3">Glycosyltransferase family 1 protein</fullName>
    </recommendedName>
</protein>
<evidence type="ECO:0008006" key="3">
    <source>
        <dbReference type="Google" id="ProtNLM"/>
    </source>
</evidence>
<reference evidence="1 2" key="1">
    <citation type="submission" date="2022-03" db="EMBL/GenBank/DDBJ databases">
        <title>Chryseobacterium sp. isolated from particulate matters in swine house.</title>
        <authorList>
            <person name="Won M."/>
            <person name="Kim S.-J."/>
            <person name="Kwon S.-W."/>
        </authorList>
    </citation>
    <scope>NUCLEOTIDE SEQUENCE [LARGE SCALE GENOMIC DNA]</scope>
    <source>
        <strain evidence="1 2">SC2-2</strain>
    </source>
</reference>
<dbReference type="EMBL" id="CP094532">
    <property type="protein sequence ID" value="UOE41891.1"/>
    <property type="molecule type" value="Genomic_DNA"/>
</dbReference>
<gene>
    <name evidence="1" type="ORF">MTP09_04460</name>
</gene>
<sequence length="379" mass="44094">MKKIAYIELDTHAEIAVNFMELMQDSKEFSVDYYFSQKILKSIGKHHPNIFLSENSMLLDQLKAKTYDLVIIGTVHRYFNLFNEICTKYQTSVIVHNLNFTKISKFQLLKNIFKKDFKYRLKLLLKEDLLSAPNVFKNSKNLLVLDKNLAVGKFKFLPLFFNQFNENSGSQIFTIVIPGAVSQQRRDYKKVLGKLEKLGWNNKSAENDAEFEKLRRSDRFVENDFAEEASSVGATSQKVQVVFLGKAKGNELHWLQKFEKVLPENLTIKYFTEKVPQPLFDEWMNNADVLWCPILSETEFFSQKEIYGKTKMSGNIGDAIKYGKMAVFPEKYSSDFDFIISEKKLDVFSFSGETSFDFSKDFNKEKVIKELEDKLLLLL</sequence>
<keyword evidence="2" id="KW-1185">Reference proteome</keyword>